<name>A0A5Q0TBR6_9VIBR</name>
<dbReference type="InterPro" id="IPR011990">
    <property type="entry name" value="TPR-like_helical_dom_sf"/>
</dbReference>
<accession>A0A5Q0TBR6</accession>
<evidence type="ECO:0000313" key="3">
    <source>
        <dbReference type="Proteomes" id="UP000348942"/>
    </source>
</evidence>
<reference evidence="2 3" key="1">
    <citation type="submission" date="2019-10" db="EMBL/GenBank/DDBJ databases">
        <title>Vibrio sp. nov., isolated from Coralline algae surface.</title>
        <authorList>
            <person name="Geng Y."/>
            <person name="Zhang X."/>
        </authorList>
    </citation>
    <scope>NUCLEOTIDE SEQUENCE [LARGE SCALE GENOMIC DNA]</scope>
    <source>
        <strain evidence="2 3">SM1977</strain>
    </source>
</reference>
<evidence type="ECO:0000313" key="2">
    <source>
        <dbReference type="EMBL" id="QGA64553.1"/>
    </source>
</evidence>
<gene>
    <name evidence="2" type="ORF">GFB47_03475</name>
</gene>
<protein>
    <recommendedName>
        <fullName evidence="4">Tetratricopeptide repeat protein</fullName>
    </recommendedName>
</protein>
<dbReference type="Gene3D" id="1.25.40.10">
    <property type="entry name" value="Tetratricopeptide repeat domain"/>
    <property type="match status" value="3"/>
</dbReference>
<keyword evidence="1" id="KW-0732">Signal</keyword>
<dbReference type="EMBL" id="CP045699">
    <property type="protein sequence ID" value="QGA64553.1"/>
    <property type="molecule type" value="Genomic_DNA"/>
</dbReference>
<evidence type="ECO:0008006" key="4">
    <source>
        <dbReference type="Google" id="ProtNLM"/>
    </source>
</evidence>
<organism evidence="2 3">
    <name type="scientific">Vibrio algicola</name>
    <dbReference type="NCBI Taxonomy" id="2662262"/>
    <lineage>
        <taxon>Bacteria</taxon>
        <taxon>Pseudomonadati</taxon>
        <taxon>Pseudomonadota</taxon>
        <taxon>Gammaproteobacteria</taxon>
        <taxon>Vibrionales</taxon>
        <taxon>Vibrionaceae</taxon>
        <taxon>Vibrio</taxon>
    </lineage>
</organism>
<feature type="signal peptide" evidence="1">
    <location>
        <begin position="1"/>
        <end position="36"/>
    </location>
</feature>
<dbReference type="AlphaFoldDB" id="A0A5Q0TBR6"/>
<proteinExistence type="predicted"/>
<sequence length="432" mass="50086">MKMLTTTFCSLVTSNTLFKRGVSLALWCLLMSFSSAAVSQATNKSVTPYTGKKLVQASQLAQEEHLLKAIEVLNGFIPNNDYDKAFVNRVLGIYYWQAEQPKQSIRALTTSTNLHALEPKAQWQTQRMLGDILYSQQNFAAAVLAYQKTLAVKYDAKGNERKMHAKEVNQLYFRIAASYYQQQNWQQVRRYIAYYRAPDAKQTLQALRMQVVAELRLKQWKNAEMTLADLIRLEPNNKGWWQQQISVQLQQKRTQAALETYALAKQQSIISKQSLISKQALTFNINDYKTLAQLYAQNKIPERAARILDDMFAQFPDSKTIANQKRQAQYWQIAREWPQAISAWQSLAHRDAQYYWPLTQLLIQQKHYAQANKVIDQAKPYAKFNEFALAKIQLLYRLDKYNDALAQAKRLNEKQPSASAQTWIVYLENKLQ</sequence>
<dbReference type="SUPFAM" id="SSF48452">
    <property type="entry name" value="TPR-like"/>
    <property type="match status" value="1"/>
</dbReference>
<dbReference type="Proteomes" id="UP000348942">
    <property type="component" value="Chromosome 1"/>
</dbReference>
<keyword evidence="3" id="KW-1185">Reference proteome</keyword>
<evidence type="ECO:0000256" key="1">
    <source>
        <dbReference type="SAM" id="SignalP"/>
    </source>
</evidence>
<feature type="chain" id="PRO_5024406516" description="Tetratricopeptide repeat protein" evidence="1">
    <location>
        <begin position="37"/>
        <end position="432"/>
    </location>
</feature>